<dbReference type="GO" id="GO:0006572">
    <property type="term" value="P:L-tyrosine catabolic process"/>
    <property type="evidence" value="ECO:0007669"/>
    <property type="project" value="UniProtKB-KW"/>
</dbReference>
<dbReference type="GO" id="GO:0006559">
    <property type="term" value="P:L-phenylalanine catabolic process"/>
    <property type="evidence" value="ECO:0007669"/>
    <property type="project" value="UniProtKB-UniPathway"/>
</dbReference>
<dbReference type="SFLD" id="SFLDG00358">
    <property type="entry name" value="Main_(cytGST)"/>
    <property type="match status" value="1"/>
</dbReference>
<feature type="domain" description="GST N-terminal" evidence="12">
    <location>
        <begin position="2"/>
        <end position="86"/>
    </location>
</feature>
<dbReference type="GO" id="GO:0005737">
    <property type="term" value="C:cytoplasm"/>
    <property type="evidence" value="ECO:0007669"/>
    <property type="project" value="UniProtKB-SubCell"/>
</dbReference>
<dbReference type="InterPro" id="IPR036249">
    <property type="entry name" value="Thioredoxin-like_sf"/>
</dbReference>
<evidence type="ECO:0000259" key="12">
    <source>
        <dbReference type="PROSITE" id="PS50404"/>
    </source>
</evidence>
<organism evidence="14">
    <name type="scientific">Notodromas monacha</name>
    <dbReference type="NCBI Taxonomy" id="399045"/>
    <lineage>
        <taxon>Eukaryota</taxon>
        <taxon>Metazoa</taxon>
        <taxon>Ecdysozoa</taxon>
        <taxon>Arthropoda</taxon>
        <taxon>Crustacea</taxon>
        <taxon>Oligostraca</taxon>
        <taxon>Ostracoda</taxon>
        <taxon>Podocopa</taxon>
        <taxon>Podocopida</taxon>
        <taxon>Cypridocopina</taxon>
        <taxon>Cypridoidea</taxon>
        <taxon>Cyprididae</taxon>
        <taxon>Notodromas</taxon>
    </lineage>
</organism>
<sequence>MTKLILYSYWRSSCSWRVRTVLAWKGIDYEYKAVNLIRDGGEQHKEEFLRVNPMGQIPALALPSGEILAESISIMEYLEETHPDKRLMPEDPIKRAKMRQICETITAGIQPLQNLRVINAFPENERAAWCKSVIERGFQALEKTLEETAGKFCIGDDVTLADCCLVPQVYNGRMRFGVDVNKFPNIFRIDAALAELPPFQQAHPDNQPDRP</sequence>
<dbReference type="FunFam" id="1.20.1050.10:FF:000010">
    <property type="entry name" value="Maleylacetoacetate isomerase isoform 1"/>
    <property type="match status" value="1"/>
</dbReference>
<protein>
    <recommendedName>
        <fullName evidence="16">Maleylacetoacetate isomerase</fullName>
    </recommendedName>
</protein>
<evidence type="ECO:0000256" key="2">
    <source>
        <dbReference type="ARBA" id="ARBA00001955"/>
    </source>
</evidence>
<dbReference type="GO" id="GO:0016034">
    <property type="term" value="F:maleylacetoacetate isomerase activity"/>
    <property type="evidence" value="ECO:0007669"/>
    <property type="project" value="UniProtKB-EC"/>
</dbReference>
<keyword evidence="7" id="KW-0808">Transferase</keyword>
<dbReference type="GO" id="GO:0006749">
    <property type="term" value="P:glutathione metabolic process"/>
    <property type="evidence" value="ECO:0007669"/>
    <property type="project" value="TreeGrafter"/>
</dbReference>
<dbReference type="OrthoDB" id="10009983at2759"/>
<name>A0A7R9GB57_9CRUS</name>
<comment type="cofactor">
    <cofactor evidence="2">
        <name>glutathione</name>
        <dbReference type="ChEBI" id="CHEBI:57925"/>
    </cofactor>
</comment>
<dbReference type="SFLD" id="SFLDS00019">
    <property type="entry name" value="Glutathione_Transferase_(cytos"/>
    <property type="match status" value="1"/>
</dbReference>
<dbReference type="FunFam" id="3.40.30.10:FF:000041">
    <property type="entry name" value="Maleylacetoacetate isomerase isoform 1"/>
    <property type="match status" value="1"/>
</dbReference>
<comment type="catalytic activity">
    <reaction evidence="1">
        <text>4-maleylacetoacetate = 4-fumarylacetoacetate</text>
        <dbReference type="Rhea" id="RHEA:14817"/>
        <dbReference type="ChEBI" id="CHEBI:17105"/>
        <dbReference type="ChEBI" id="CHEBI:18034"/>
        <dbReference type="EC" id="5.2.1.2"/>
    </reaction>
</comment>
<dbReference type="Gene3D" id="1.20.1050.10">
    <property type="match status" value="1"/>
</dbReference>
<accession>A0A7R9GB57</accession>
<dbReference type="CDD" id="cd03191">
    <property type="entry name" value="GST_C_Zeta"/>
    <property type="match status" value="1"/>
</dbReference>
<evidence type="ECO:0000256" key="7">
    <source>
        <dbReference type="ARBA" id="ARBA00022679"/>
    </source>
</evidence>
<dbReference type="UniPathway" id="UPA00139">
    <property type="reaction ID" value="UER00340"/>
</dbReference>
<evidence type="ECO:0000256" key="3">
    <source>
        <dbReference type="ARBA" id="ARBA00004496"/>
    </source>
</evidence>
<evidence type="ECO:0000256" key="11">
    <source>
        <dbReference type="ARBA" id="ARBA00047960"/>
    </source>
</evidence>
<keyword evidence="10" id="KW-0413">Isomerase</keyword>
<evidence type="ECO:0000256" key="4">
    <source>
        <dbReference type="ARBA" id="ARBA00004671"/>
    </source>
</evidence>
<dbReference type="CDD" id="cd03042">
    <property type="entry name" value="GST_N_Zeta"/>
    <property type="match status" value="1"/>
</dbReference>
<dbReference type="InterPro" id="IPR004045">
    <property type="entry name" value="Glutathione_S-Trfase_N"/>
</dbReference>
<evidence type="ECO:0000313" key="14">
    <source>
        <dbReference type="EMBL" id="CAD7274302.1"/>
    </source>
</evidence>
<dbReference type="InterPro" id="IPR034333">
    <property type="entry name" value="GST_Zeta_N"/>
</dbReference>
<evidence type="ECO:0000256" key="6">
    <source>
        <dbReference type="ARBA" id="ARBA00022490"/>
    </source>
</evidence>
<keyword evidence="9" id="KW-0585">Phenylalanine catabolism</keyword>
<dbReference type="InterPro" id="IPR034330">
    <property type="entry name" value="GST_Zeta_C"/>
</dbReference>
<evidence type="ECO:0000256" key="10">
    <source>
        <dbReference type="ARBA" id="ARBA00023235"/>
    </source>
</evidence>
<dbReference type="PANTHER" id="PTHR42673:SF4">
    <property type="entry name" value="MALEYLACETOACETATE ISOMERASE"/>
    <property type="match status" value="1"/>
</dbReference>
<dbReference type="SUPFAM" id="SSF52833">
    <property type="entry name" value="Thioredoxin-like"/>
    <property type="match status" value="1"/>
</dbReference>
<evidence type="ECO:0000313" key="15">
    <source>
        <dbReference type="Proteomes" id="UP000678499"/>
    </source>
</evidence>
<dbReference type="GO" id="GO:0004364">
    <property type="term" value="F:glutathione transferase activity"/>
    <property type="evidence" value="ECO:0007669"/>
    <property type="project" value="UniProtKB-EC"/>
</dbReference>
<dbReference type="PROSITE" id="PS50404">
    <property type="entry name" value="GST_NTER"/>
    <property type="match status" value="1"/>
</dbReference>
<dbReference type="Pfam" id="PF13409">
    <property type="entry name" value="GST_N_2"/>
    <property type="match status" value="1"/>
</dbReference>
<evidence type="ECO:0000256" key="5">
    <source>
        <dbReference type="ARBA" id="ARBA00010007"/>
    </source>
</evidence>
<dbReference type="InterPro" id="IPR036282">
    <property type="entry name" value="Glutathione-S-Trfase_C_sf"/>
</dbReference>
<dbReference type="InterPro" id="IPR005955">
    <property type="entry name" value="GST_Zeta"/>
</dbReference>
<dbReference type="Proteomes" id="UP000678499">
    <property type="component" value="Unassembled WGS sequence"/>
</dbReference>
<dbReference type="InterPro" id="IPR010987">
    <property type="entry name" value="Glutathione-S-Trfase_C-like"/>
</dbReference>
<feature type="domain" description="GST C-terminal" evidence="13">
    <location>
        <begin position="91"/>
        <end position="211"/>
    </location>
</feature>
<evidence type="ECO:0000256" key="1">
    <source>
        <dbReference type="ARBA" id="ARBA00001622"/>
    </source>
</evidence>
<dbReference type="EMBL" id="CAJPEX010000232">
    <property type="protein sequence ID" value="CAG0914454.1"/>
    <property type="molecule type" value="Genomic_DNA"/>
</dbReference>
<dbReference type="InterPro" id="IPR004046">
    <property type="entry name" value="GST_C"/>
</dbReference>
<evidence type="ECO:0000256" key="8">
    <source>
        <dbReference type="ARBA" id="ARBA00022878"/>
    </source>
</evidence>
<evidence type="ECO:0000259" key="13">
    <source>
        <dbReference type="PROSITE" id="PS50405"/>
    </source>
</evidence>
<reference evidence="14" key="1">
    <citation type="submission" date="2020-11" db="EMBL/GenBank/DDBJ databases">
        <authorList>
            <person name="Tran Van P."/>
        </authorList>
    </citation>
    <scope>NUCLEOTIDE SEQUENCE</scope>
</reference>
<keyword evidence="15" id="KW-1185">Reference proteome</keyword>
<dbReference type="Gene3D" id="3.40.30.10">
    <property type="entry name" value="Glutaredoxin"/>
    <property type="match status" value="1"/>
</dbReference>
<evidence type="ECO:0008006" key="16">
    <source>
        <dbReference type="Google" id="ProtNLM"/>
    </source>
</evidence>
<comment type="pathway">
    <text evidence="4">Amino-acid degradation; L-phenylalanine degradation; acetoacetate and fumarate from L-phenylalanine: step 5/6.</text>
</comment>
<comment type="catalytic activity">
    <reaction evidence="11">
        <text>RX + glutathione = an S-substituted glutathione + a halide anion + H(+)</text>
        <dbReference type="Rhea" id="RHEA:16437"/>
        <dbReference type="ChEBI" id="CHEBI:15378"/>
        <dbReference type="ChEBI" id="CHEBI:16042"/>
        <dbReference type="ChEBI" id="CHEBI:17792"/>
        <dbReference type="ChEBI" id="CHEBI:57925"/>
        <dbReference type="ChEBI" id="CHEBI:90779"/>
        <dbReference type="EC" id="2.5.1.18"/>
    </reaction>
</comment>
<dbReference type="PANTHER" id="PTHR42673">
    <property type="entry name" value="MALEYLACETOACETATE ISOMERASE"/>
    <property type="match status" value="1"/>
</dbReference>
<comment type="subcellular location">
    <subcellularLocation>
        <location evidence="3">Cytoplasm</location>
    </subcellularLocation>
</comment>
<proteinExistence type="inferred from homology"/>
<evidence type="ECO:0000256" key="9">
    <source>
        <dbReference type="ARBA" id="ARBA00023232"/>
    </source>
</evidence>
<dbReference type="PROSITE" id="PS50405">
    <property type="entry name" value="GST_CTER"/>
    <property type="match status" value="1"/>
</dbReference>
<dbReference type="EMBL" id="OA882269">
    <property type="protein sequence ID" value="CAD7274302.1"/>
    <property type="molecule type" value="Genomic_DNA"/>
</dbReference>
<keyword evidence="8" id="KW-0828">Tyrosine catabolism</keyword>
<keyword evidence="6" id="KW-0963">Cytoplasm</keyword>
<dbReference type="Pfam" id="PF14497">
    <property type="entry name" value="GST_C_3"/>
    <property type="match status" value="1"/>
</dbReference>
<dbReference type="InterPro" id="IPR040079">
    <property type="entry name" value="Glutathione_S-Trfase"/>
</dbReference>
<dbReference type="NCBIfam" id="TIGR01262">
    <property type="entry name" value="maiA"/>
    <property type="match status" value="1"/>
</dbReference>
<gene>
    <name evidence="14" type="ORF">NMOB1V02_LOCUS2148</name>
</gene>
<dbReference type="AlphaFoldDB" id="A0A7R9GB57"/>
<comment type="similarity">
    <text evidence="5">Belongs to the GST superfamily. Zeta family.</text>
</comment>
<dbReference type="SUPFAM" id="SSF47616">
    <property type="entry name" value="GST C-terminal domain-like"/>
    <property type="match status" value="1"/>
</dbReference>